<dbReference type="GO" id="GO:0004521">
    <property type="term" value="F:RNA endonuclease activity"/>
    <property type="evidence" value="ECO:0007669"/>
    <property type="project" value="TreeGrafter"/>
</dbReference>
<feature type="domain" description="Metallo-beta-lactamase" evidence="2">
    <location>
        <begin position="16"/>
        <end position="245"/>
    </location>
</feature>
<feature type="domain" description="Beta-Casp" evidence="3">
    <location>
        <begin position="250"/>
        <end position="369"/>
    </location>
</feature>
<comment type="caution">
    <text evidence="4">The sequence shown here is derived from an EMBL/GenBank/DDBJ whole genome shotgun (WGS) entry which is preliminary data.</text>
</comment>
<gene>
    <name evidence="4" type="ORF">DX873_16985</name>
</gene>
<keyword evidence="1 4" id="KW-0378">Hydrolase</keyword>
<dbReference type="Pfam" id="PF07521">
    <property type="entry name" value="RMMBL"/>
    <property type="match status" value="1"/>
</dbReference>
<dbReference type="SMART" id="SM01027">
    <property type="entry name" value="Beta-Casp"/>
    <property type="match status" value="1"/>
</dbReference>
<dbReference type="EMBL" id="QTJX01000006">
    <property type="protein sequence ID" value="RDY57848.1"/>
    <property type="molecule type" value="Genomic_DNA"/>
</dbReference>
<dbReference type="AlphaFoldDB" id="A0A371JLL6"/>
<dbReference type="RefSeq" id="WP_116185692.1">
    <property type="nucleotide sequence ID" value="NZ_QTJX01000006.1"/>
</dbReference>
<dbReference type="Proteomes" id="UP000261828">
    <property type="component" value="Unassembled WGS sequence"/>
</dbReference>
<sequence>MKTVKVHFLGAAKTVTGSKLLLETPDMNILIDCGLFQGLKELRLLNWEPIPFDASKIDFVLLTHGHLDHTGYLPKLVKQGFKGKILATPPTLSIAKIILEDTAKINEEEAEEINKAGYSKHQPALPLYDQRDVEKTLHYFKGVALDQWEWLSEHIGFKCSYNGHIIGATFIELKIYGKTMVFSGDIGRPNDVLLFPPKKPIHADYLFMESTYGNKLHPLDDVNDRLIELVDRIIDENGTLVIPTFAVERQQTLMYLLWKLHSEKRIEDVPVYVDSPMGNNVLSVFERFTPWHKLTPETMADINRHQTIITSYKDTWKTIDSPNPKIVIAGSGMVTGGRVLTYLKQIIDDPSTHVLLVGYQAEGTRGRQLLEGTHEVKIYNKYYPVEAQIHHIESLSAHADQGELLDWLSELEGRPKKVFLIHGEPIAMDAFRVKLEHEKQWLVHIPQLHEVFEITLE</sequence>
<dbReference type="InterPro" id="IPR050698">
    <property type="entry name" value="MBL"/>
</dbReference>
<dbReference type="InterPro" id="IPR001279">
    <property type="entry name" value="Metallo-B-lactamas"/>
</dbReference>
<evidence type="ECO:0000256" key="1">
    <source>
        <dbReference type="ARBA" id="ARBA00022801"/>
    </source>
</evidence>
<accession>A0A371JLL6</accession>
<dbReference type="PANTHER" id="PTHR11203:SF37">
    <property type="entry name" value="INTEGRATOR COMPLEX SUBUNIT 11"/>
    <property type="match status" value="1"/>
</dbReference>
<dbReference type="InterPro" id="IPR036866">
    <property type="entry name" value="RibonucZ/Hydroxyglut_hydro"/>
</dbReference>
<dbReference type="SUPFAM" id="SSF56281">
    <property type="entry name" value="Metallo-hydrolase/oxidoreductase"/>
    <property type="match status" value="1"/>
</dbReference>
<evidence type="ECO:0000259" key="2">
    <source>
        <dbReference type="SMART" id="SM00849"/>
    </source>
</evidence>
<organism evidence="4 5">
    <name type="scientific">Flagellimonas nanhaiensis</name>
    <dbReference type="NCBI Taxonomy" id="2292706"/>
    <lineage>
        <taxon>Bacteria</taxon>
        <taxon>Pseudomonadati</taxon>
        <taxon>Bacteroidota</taxon>
        <taxon>Flavobacteriia</taxon>
        <taxon>Flavobacteriales</taxon>
        <taxon>Flavobacteriaceae</taxon>
        <taxon>Flagellimonas</taxon>
    </lineage>
</organism>
<dbReference type="InterPro" id="IPR011108">
    <property type="entry name" value="RMMBL"/>
</dbReference>
<name>A0A371JLL6_9FLAO</name>
<dbReference type="InterPro" id="IPR022712">
    <property type="entry name" value="Beta_Casp"/>
</dbReference>
<keyword evidence="5" id="KW-1185">Reference proteome</keyword>
<dbReference type="SMART" id="SM00849">
    <property type="entry name" value="Lactamase_B"/>
    <property type="match status" value="1"/>
</dbReference>
<dbReference type="OrthoDB" id="9803916at2"/>
<evidence type="ECO:0000313" key="5">
    <source>
        <dbReference type="Proteomes" id="UP000261828"/>
    </source>
</evidence>
<evidence type="ECO:0000259" key="3">
    <source>
        <dbReference type="SMART" id="SM01027"/>
    </source>
</evidence>
<proteinExistence type="predicted"/>
<dbReference type="GO" id="GO:0016787">
    <property type="term" value="F:hydrolase activity"/>
    <property type="evidence" value="ECO:0007669"/>
    <property type="project" value="UniProtKB-KW"/>
</dbReference>
<evidence type="ECO:0000313" key="4">
    <source>
        <dbReference type="EMBL" id="RDY57848.1"/>
    </source>
</evidence>
<dbReference type="Pfam" id="PF00753">
    <property type="entry name" value="Lactamase_B"/>
    <property type="match status" value="1"/>
</dbReference>
<protein>
    <submittedName>
        <fullName evidence="4">MBL fold metallo-hydrolase</fullName>
    </submittedName>
</protein>
<dbReference type="CDD" id="cd16295">
    <property type="entry name" value="TTHA0252-CPSF-like_MBL-fold"/>
    <property type="match status" value="1"/>
</dbReference>
<dbReference type="Gene3D" id="3.60.15.10">
    <property type="entry name" value="Ribonuclease Z/Hydroxyacylglutathione hydrolase-like"/>
    <property type="match status" value="1"/>
</dbReference>
<dbReference type="Pfam" id="PF10996">
    <property type="entry name" value="Beta-Casp"/>
    <property type="match status" value="1"/>
</dbReference>
<dbReference type="Gene3D" id="3.40.50.10890">
    <property type="match status" value="1"/>
</dbReference>
<dbReference type="PANTHER" id="PTHR11203">
    <property type="entry name" value="CLEAVAGE AND POLYADENYLATION SPECIFICITY FACTOR FAMILY MEMBER"/>
    <property type="match status" value="1"/>
</dbReference>
<reference evidence="4 5" key="1">
    <citation type="submission" date="2018-08" db="EMBL/GenBank/DDBJ databases">
        <title>Muricauda nanhaiensis sp. nov., isolated from seawater of the South China Sea.</title>
        <authorList>
            <person name="Dang Y."/>
        </authorList>
    </citation>
    <scope>NUCLEOTIDE SEQUENCE [LARGE SCALE GENOMIC DNA]</scope>
    <source>
        <strain evidence="4 5">SM1704</strain>
    </source>
</reference>